<dbReference type="Proteomes" id="UP000280307">
    <property type="component" value="Unassembled WGS sequence"/>
</dbReference>
<evidence type="ECO:0000313" key="1">
    <source>
        <dbReference type="EMBL" id="RRR66563.1"/>
    </source>
</evidence>
<gene>
    <name evidence="1" type="ORF">EI684_20540</name>
</gene>
<name>A0A426TRZ6_9CHLR</name>
<dbReference type="AlphaFoldDB" id="A0A426TRZ6"/>
<comment type="caution">
    <text evidence="1">The sequence shown here is derived from an EMBL/GenBank/DDBJ whole genome shotgun (WGS) entry which is preliminary data.</text>
</comment>
<organism evidence="1 2">
    <name type="scientific">Candidatus Viridilinea halotolerans</name>
    <dbReference type="NCBI Taxonomy" id="2491704"/>
    <lineage>
        <taxon>Bacteria</taxon>
        <taxon>Bacillati</taxon>
        <taxon>Chloroflexota</taxon>
        <taxon>Chloroflexia</taxon>
        <taxon>Chloroflexales</taxon>
        <taxon>Chloroflexineae</taxon>
        <taxon>Oscillochloridaceae</taxon>
        <taxon>Candidatus Viridilinea</taxon>
    </lineage>
</organism>
<protein>
    <submittedName>
        <fullName evidence="1">Uncharacterized protein</fullName>
    </submittedName>
</protein>
<proteinExistence type="predicted"/>
<dbReference type="EMBL" id="RSAS01000843">
    <property type="protein sequence ID" value="RRR66563.1"/>
    <property type="molecule type" value="Genomic_DNA"/>
</dbReference>
<accession>A0A426TRZ6</accession>
<sequence>MDYTTTIADLTGDAVLYRDLEPCDAALPRLATLRTALRMPPATMPPRKRDRDYARLALALALAARRHYGGPPLTALAVIGDTENDRLLATHLAALGELPTYGFIGEDRPVAAESIAWQTNIATATRWHLIHAWAATLEERGVNWASTALLIDLDKTLLGPRGRSDGAIDDARAEGALVIAHTIYPQLDVPAFRRNYAELCRQEWHGYTLDNQDYVVATALFAAAGALDLVALRRAIDAERTPTFAEELQASAAQLPSGLLPLHQELSSRVADGDPTPFKAFRRAELTATLERMADGRLTLCSEIYHLGLRLKAQGTLCLAASDKPTESAIPSAEQQALGMLPLHRMPAQVG</sequence>
<reference evidence="1 2" key="1">
    <citation type="submission" date="2018-12" db="EMBL/GenBank/DDBJ databases">
        <title>Genome Sequence of Candidatus Viridilinea halotolerans isolated from saline sulfide-rich spring.</title>
        <authorList>
            <person name="Grouzdev D.S."/>
            <person name="Burganskaya E.I."/>
            <person name="Krutkina M.S."/>
            <person name="Sukhacheva M.V."/>
            <person name="Gorlenko V.M."/>
        </authorList>
    </citation>
    <scope>NUCLEOTIDE SEQUENCE [LARGE SCALE GENOMIC DNA]</scope>
    <source>
        <strain evidence="1">Chok-6</strain>
    </source>
</reference>
<evidence type="ECO:0000313" key="2">
    <source>
        <dbReference type="Proteomes" id="UP000280307"/>
    </source>
</evidence>